<dbReference type="AlphaFoldDB" id="A0A8X6SPE3"/>
<proteinExistence type="predicted"/>
<gene>
    <name evidence="2" type="ORF">TNCV_3518621</name>
</gene>
<dbReference type="Proteomes" id="UP000887159">
    <property type="component" value="Unassembled WGS sequence"/>
</dbReference>
<protein>
    <submittedName>
        <fullName evidence="2">Uncharacterized protein</fullName>
    </submittedName>
</protein>
<evidence type="ECO:0000313" key="2">
    <source>
        <dbReference type="EMBL" id="GFY17507.1"/>
    </source>
</evidence>
<keyword evidence="3" id="KW-1185">Reference proteome</keyword>
<evidence type="ECO:0000313" key="3">
    <source>
        <dbReference type="Proteomes" id="UP000887159"/>
    </source>
</evidence>
<accession>A0A8X6SPE3</accession>
<evidence type="ECO:0000256" key="1">
    <source>
        <dbReference type="SAM" id="MobiDB-lite"/>
    </source>
</evidence>
<comment type="caution">
    <text evidence="2">The sequence shown here is derived from an EMBL/GenBank/DDBJ whole genome shotgun (WGS) entry which is preliminary data.</text>
</comment>
<name>A0A8X6SPE3_TRICX</name>
<dbReference type="EMBL" id="BMAU01021345">
    <property type="protein sequence ID" value="GFY17507.1"/>
    <property type="molecule type" value="Genomic_DNA"/>
</dbReference>
<feature type="region of interest" description="Disordered" evidence="1">
    <location>
        <begin position="74"/>
        <end position="101"/>
    </location>
</feature>
<sequence>MRPGPTVQIPVYVTIGVKYRLTTSSVGYSSSSVLWRRWSPSILGWMQSGRSRQQPGQAIGGILPNSHIWWLGESGQQPRLSPGSPGLDPQWPEFPMAFQGS</sequence>
<reference evidence="2" key="1">
    <citation type="submission" date="2020-08" db="EMBL/GenBank/DDBJ databases">
        <title>Multicomponent nature underlies the extraordinary mechanical properties of spider dragline silk.</title>
        <authorList>
            <person name="Kono N."/>
            <person name="Nakamura H."/>
            <person name="Mori M."/>
            <person name="Yoshida Y."/>
            <person name="Ohtoshi R."/>
            <person name="Malay A.D."/>
            <person name="Moran D.A.P."/>
            <person name="Tomita M."/>
            <person name="Numata K."/>
            <person name="Arakawa K."/>
        </authorList>
    </citation>
    <scope>NUCLEOTIDE SEQUENCE</scope>
</reference>
<organism evidence="2 3">
    <name type="scientific">Trichonephila clavipes</name>
    <name type="common">Golden silk orbweaver</name>
    <name type="synonym">Nephila clavipes</name>
    <dbReference type="NCBI Taxonomy" id="2585209"/>
    <lineage>
        <taxon>Eukaryota</taxon>
        <taxon>Metazoa</taxon>
        <taxon>Ecdysozoa</taxon>
        <taxon>Arthropoda</taxon>
        <taxon>Chelicerata</taxon>
        <taxon>Arachnida</taxon>
        <taxon>Araneae</taxon>
        <taxon>Araneomorphae</taxon>
        <taxon>Entelegynae</taxon>
        <taxon>Araneoidea</taxon>
        <taxon>Nephilidae</taxon>
        <taxon>Trichonephila</taxon>
    </lineage>
</organism>